<dbReference type="GO" id="GO:0006310">
    <property type="term" value="P:DNA recombination"/>
    <property type="evidence" value="ECO:0007669"/>
    <property type="project" value="UniProtKB-KW"/>
</dbReference>
<accession>A0A4U6BKT7</accession>
<gene>
    <name evidence="7" type="ORF">YH63_005345</name>
</gene>
<dbReference type="Gene3D" id="1.10.150.130">
    <property type="match status" value="1"/>
</dbReference>
<evidence type="ECO:0000256" key="3">
    <source>
        <dbReference type="ARBA" id="ARBA00023125"/>
    </source>
</evidence>
<evidence type="ECO:0000256" key="4">
    <source>
        <dbReference type="ARBA" id="ARBA00023172"/>
    </source>
</evidence>
<evidence type="ECO:0000256" key="2">
    <source>
        <dbReference type="ARBA" id="ARBA00022908"/>
    </source>
</evidence>
<keyword evidence="2" id="KW-0229">DNA integration</keyword>
<dbReference type="AlphaFoldDB" id="A0A4U6BKT7"/>
<evidence type="ECO:0000259" key="6">
    <source>
        <dbReference type="PROSITE" id="PS51900"/>
    </source>
</evidence>
<dbReference type="Gene3D" id="1.10.443.10">
    <property type="entry name" value="Intergrase catalytic core"/>
    <property type="match status" value="1"/>
</dbReference>
<proteinExistence type="inferred from homology"/>
<dbReference type="OrthoDB" id="9784724at2"/>
<keyword evidence="4" id="KW-0233">DNA recombination</keyword>
<dbReference type="GO" id="GO:0003677">
    <property type="term" value="F:DNA binding"/>
    <property type="evidence" value="ECO:0007669"/>
    <property type="project" value="UniProtKB-UniRule"/>
</dbReference>
<keyword evidence="8" id="KW-1185">Reference proteome</keyword>
<dbReference type="InterPro" id="IPR011010">
    <property type="entry name" value="DNA_brk_join_enz"/>
</dbReference>
<comment type="similarity">
    <text evidence="1">Belongs to the 'phage' integrase family.</text>
</comment>
<dbReference type="PANTHER" id="PTHR30349:SF41">
    <property type="entry name" value="INTEGRASE_RECOMBINASE PROTEIN MJ0367-RELATED"/>
    <property type="match status" value="1"/>
</dbReference>
<dbReference type="InterPro" id="IPR044068">
    <property type="entry name" value="CB"/>
</dbReference>
<evidence type="ECO:0000256" key="5">
    <source>
        <dbReference type="PROSITE-ProRule" id="PRU01248"/>
    </source>
</evidence>
<dbReference type="InterPro" id="IPR050090">
    <property type="entry name" value="Tyrosine_recombinase_XerCD"/>
</dbReference>
<comment type="caution">
    <text evidence="7">The sequence shown here is derived from an EMBL/GenBank/DDBJ whole genome shotgun (WGS) entry which is preliminary data.</text>
</comment>
<reference evidence="7" key="1">
    <citation type="submission" date="2019-04" db="EMBL/GenBank/DDBJ databases">
        <title>Whole genome sequencing of cave bacteria.</title>
        <authorList>
            <person name="Gan H.M."/>
            <person name="Barton H."/>
            <person name="Savka M.A."/>
        </authorList>
    </citation>
    <scope>NUCLEOTIDE SEQUENCE [LARGE SCALE GENOMIC DNA]</scope>
    <source>
        <strain evidence="7">LC387</strain>
    </source>
</reference>
<protein>
    <submittedName>
        <fullName evidence="7">Site-specific integrase</fullName>
    </submittedName>
</protein>
<dbReference type="InterPro" id="IPR010998">
    <property type="entry name" value="Integrase_recombinase_N"/>
</dbReference>
<evidence type="ECO:0000313" key="8">
    <source>
        <dbReference type="Proteomes" id="UP000034832"/>
    </source>
</evidence>
<dbReference type="Proteomes" id="UP000034832">
    <property type="component" value="Unassembled WGS sequence"/>
</dbReference>
<dbReference type="InterPro" id="IPR013762">
    <property type="entry name" value="Integrase-like_cat_sf"/>
</dbReference>
<dbReference type="GO" id="GO:0015074">
    <property type="term" value="P:DNA integration"/>
    <property type="evidence" value="ECO:0007669"/>
    <property type="project" value="UniProtKB-KW"/>
</dbReference>
<name>A0A4U6BKT7_9BRAD</name>
<evidence type="ECO:0000256" key="1">
    <source>
        <dbReference type="ARBA" id="ARBA00008857"/>
    </source>
</evidence>
<sequence>MFIGFAEVCLRICGRSSVSEEKRSLQTKDPAIAKKRHAEALTEVETRWANLRAGPQTLSERQAHEIAAPWHDRWLATYKDNPSAQTTWRVDLAERLWGVAAPSKAGTLSVNFLLEVDADESKLRDMENWCRAGARECLKSSGLTVNADSELILARALSFAIQRASLTLARYAKGEFGIGPQSSTSWHTDVVTSSELAKSISLTELFEGWSTERKPAAKTLYEWKRVLQTLEAFLGHGDAGKISSEDLIRWKSSMVDAGLKSRTIQNAKLAPVRAVLQWGVDNRKLGKNSAHRVTIEVKSIATERKRSFTDEEAKVILAASLLEKDTVKRWVPWLGAYSGARVSELCQLRVNDVIEVDGIWCMKFDPEAGPLKNNSSERTIPLHPALIDSGFLTFVKGIKTGPLFPHLAPDKFGKRGGNGTKVIGRFVRSLGIIDTRLSPSHSWRHRIKTQGRRHSLAKDILEAITGHGRRTVADSYGEFPVEALLRELSKIPTIAL</sequence>
<organism evidence="7 8">
    <name type="scientific">Afipia massiliensis</name>
    <dbReference type="NCBI Taxonomy" id="211460"/>
    <lineage>
        <taxon>Bacteria</taxon>
        <taxon>Pseudomonadati</taxon>
        <taxon>Pseudomonadota</taxon>
        <taxon>Alphaproteobacteria</taxon>
        <taxon>Hyphomicrobiales</taxon>
        <taxon>Nitrobacteraceae</taxon>
        <taxon>Afipia</taxon>
    </lineage>
</organism>
<keyword evidence="3 5" id="KW-0238">DNA-binding</keyword>
<dbReference type="CDD" id="cd01184">
    <property type="entry name" value="INT_C_like_1"/>
    <property type="match status" value="1"/>
</dbReference>
<dbReference type="PANTHER" id="PTHR30349">
    <property type="entry name" value="PHAGE INTEGRASE-RELATED"/>
    <property type="match status" value="1"/>
</dbReference>
<feature type="domain" description="Core-binding (CB)" evidence="6">
    <location>
        <begin position="200"/>
        <end position="280"/>
    </location>
</feature>
<evidence type="ECO:0000313" key="7">
    <source>
        <dbReference type="EMBL" id="TKT70880.1"/>
    </source>
</evidence>
<dbReference type="PROSITE" id="PS51900">
    <property type="entry name" value="CB"/>
    <property type="match status" value="1"/>
</dbReference>
<dbReference type="SUPFAM" id="SSF56349">
    <property type="entry name" value="DNA breaking-rejoining enzymes"/>
    <property type="match status" value="1"/>
</dbReference>
<dbReference type="EMBL" id="LBIA02000001">
    <property type="protein sequence ID" value="TKT70880.1"/>
    <property type="molecule type" value="Genomic_DNA"/>
</dbReference>